<gene>
    <name evidence="1" type="ORF">SCULI_v1c04870</name>
</gene>
<reference evidence="1 2" key="1">
    <citation type="journal article" date="2014" name="Genome Biol. Evol.">
        <title>Molecular evolution of the substrate utilization strategies and putative virulence factors in mosquito-associated Spiroplasma species.</title>
        <authorList>
            <person name="Chang T.H."/>
            <person name="Lo W.S."/>
            <person name="Ku C."/>
            <person name="Chen L.L."/>
            <person name="Kuo C.H."/>
        </authorList>
    </citation>
    <scope>NUCLEOTIDE SEQUENCE [LARGE SCALE GENOMIC DNA]</scope>
    <source>
        <strain evidence="1">AES-1</strain>
    </source>
</reference>
<dbReference type="AlphaFoldDB" id="W6A6T6"/>
<evidence type="ECO:0000313" key="1">
    <source>
        <dbReference type="EMBL" id="AHI52828.1"/>
    </source>
</evidence>
<protein>
    <submittedName>
        <fullName evidence="1">Uncharacterized protein</fullName>
    </submittedName>
</protein>
<dbReference type="PATRIC" id="fig|1276246.3.peg.486"/>
<organism evidence="1 2">
    <name type="scientific">Spiroplasma culicicola AES-1</name>
    <dbReference type="NCBI Taxonomy" id="1276246"/>
    <lineage>
        <taxon>Bacteria</taxon>
        <taxon>Bacillati</taxon>
        <taxon>Mycoplasmatota</taxon>
        <taxon>Mollicutes</taxon>
        <taxon>Entomoplasmatales</taxon>
        <taxon>Spiroplasmataceae</taxon>
        <taxon>Spiroplasma</taxon>
    </lineage>
</organism>
<accession>W6A6T6</accession>
<sequence>MNYKEMDFSPNAKIVLKSDMLLVNYFLKVKGNRIDLAFAKFKRYKNNQNELINGITKEIIEDLESVNEALRYLQPLIKNNII</sequence>
<evidence type="ECO:0000313" key="2">
    <source>
        <dbReference type="Proteomes" id="UP000019267"/>
    </source>
</evidence>
<proteinExistence type="predicted"/>
<dbReference type="Proteomes" id="UP000019267">
    <property type="component" value="Chromosome"/>
</dbReference>
<dbReference type="EMBL" id="CP006681">
    <property type="protein sequence ID" value="AHI52828.1"/>
    <property type="molecule type" value="Genomic_DNA"/>
</dbReference>
<dbReference type="RefSeq" id="WP_038648046.1">
    <property type="nucleotide sequence ID" value="NZ_CP006681.1"/>
</dbReference>
<keyword evidence="2" id="KW-1185">Reference proteome</keyword>
<dbReference type="HOGENOM" id="CLU_2556570_0_0_14"/>
<dbReference type="KEGG" id="scq:SCULI_v1c04870"/>
<name>W6A6T6_9MOLU</name>